<evidence type="ECO:0000313" key="1">
    <source>
        <dbReference type="EMBL" id="EGY2377562.1"/>
    </source>
</evidence>
<dbReference type="RefSeq" id="WP_140968494.1">
    <property type="nucleotide sequence ID" value="NZ_CAJHFX010000014.1"/>
</dbReference>
<sequence length="279" mass="33044">MSFDRFRFQKEVEILLGCHQVEKWLSYSQKFQSLEVNMSNIQTLKSSLHEDGLDNLYKGLYSISNGFFNIYHGYYSWSVVKFYYAVFYLLRCFFSANDIGFLKSKGIFTLKLEQGEKPIRRDNFQYNGETIKGDHKTTIVTYEREFKDQDILLSNHIGDLTVYDWLMEIRNQVNYRERAFKEPELGYFPISLFNKSTLKESIEIYFKDQVPIYCFNEDHACVAAPIKVLQFVSHLFYTNTGLRLSEERIKVIEKMLEPTGINEIPYIKNILYPDQYAGY</sequence>
<comment type="caution">
    <text evidence="1">The sequence shown here is derived from an EMBL/GenBank/DDBJ whole genome shotgun (WGS) entry which is preliminary data.</text>
</comment>
<protein>
    <submittedName>
        <fullName evidence="1">Uncharacterized protein</fullName>
    </submittedName>
</protein>
<proteinExistence type="predicted"/>
<dbReference type="EMBL" id="AAYLMQ010000020">
    <property type="protein sequence ID" value="EGY2377562.1"/>
    <property type="molecule type" value="Genomic_DNA"/>
</dbReference>
<organism evidence="1">
    <name type="scientific">Acinetobacter baumannii</name>
    <dbReference type="NCBI Taxonomy" id="470"/>
    <lineage>
        <taxon>Bacteria</taxon>
        <taxon>Pseudomonadati</taxon>
        <taxon>Pseudomonadota</taxon>
        <taxon>Gammaproteobacteria</taxon>
        <taxon>Moraxellales</taxon>
        <taxon>Moraxellaceae</taxon>
        <taxon>Acinetobacter</taxon>
        <taxon>Acinetobacter calcoaceticus/baumannii complex</taxon>
    </lineage>
</organism>
<dbReference type="AlphaFoldDB" id="A0A9P2L884"/>
<name>A0A9P2L884_ACIBA</name>
<reference evidence="1" key="1">
    <citation type="submission" date="2020-12" db="EMBL/GenBank/DDBJ databases">
        <authorList>
            <consortium name="Clinical and Environmental Microbiology Branch: Whole genome sequencing antimicrobial resistance pathogens in the healthcare setting"/>
        </authorList>
    </citation>
    <scope>NUCLEOTIDE SEQUENCE</scope>
    <source>
        <strain evidence="1">2018HL-00813</strain>
    </source>
</reference>
<gene>
    <name evidence="1" type="ORF">JHZ39_001936</name>
</gene>
<accession>A0A9P2L884</accession>